<evidence type="ECO:0000313" key="1">
    <source>
        <dbReference type="EMBL" id="KAF2631248.1"/>
    </source>
</evidence>
<dbReference type="EMBL" id="MU006705">
    <property type="protein sequence ID" value="KAF2631248.1"/>
    <property type="molecule type" value="Genomic_DNA"/>
</dbReference>
<proteinExistence type="predicted"/>
<comment type="caution">
    <text evidence="1">The sequence shown here is derived from an EMBL/GenBank/DDBJ whole genome shotgun (WGS) entry which is preliminary data.</text>
</comment>
<evidence type="ECO:0000313" key="2">
    <source>
        <dbReference type="Proteomes" id="UP000799754"/>
    </source>
</evidence>
<name>A0ACB6SB29_9PLEO</name>
<sequence>MGFFHFHRPTSSSSSSSASSALSFASSHTTPRTSTDSASDYMTATLKHHLTTPRAPLLNLPFEILQHIASYLDDASAAKFSLSSRQICYAVGTNRLSSYIASSASRFDARDRLEETIERALPGSWHCAWCDKFHVWSAHDGPAAISQMQQSPCAKYNSYLADRMGYTLCYHHIRLALVRHKYGPAHGLEIGAFEWRGSGSVSLFRTPVHTTIAHQAEIRDGRFLLHTNYSILLPTWAASHKNLIGHLWPLLPPLLTQHRASEYGHTGVMAALDNVVRRGWRVLGAQSCSDCQTDWSVTAFPIPRSVAGEFVRLNIQTWRDLGTGKTPFDTAWRAHGPYIHGTEESCVREEVRRERGSIREAFEGSHSGKGEGRDEGVERGSDEWEKLAYSWQLDKRRGEEKDQEKEWRAIWRGTSDQSTVTAVSLSYANWAKVEGLAQRRRSLPQSDRQRLVEASGAETAHLWRANVSYLHRTVKDFLAPRDIWSEVCRAAGPDFNHHAGLFNAQLMRLEVSKHSNFKSEDTWEVILSAISYATQAEVDGSRHQIEMLDDLDPATDKIMGASFSRGSTAAKSHDSDDYWMLWRYKGTSSPSFLELAVRLQLPGYVTACLEAMPKSQSKFEPFQLYHPAVTRYEISEVGSVELSDDLLHHSIDCKTVRLLLRYADPKFASPDGTTAGSQLLKMPNFDEVADIAMDFPDAGADPKHVSFEDPEFVSRLPEAFKAQFKRKKRVSR</sequence>
<dbReference type="Proteomes" id="UP000799754">
    <property type="component" value="Unassembled WGS sequence"/>
</dbReference>
<gene>
    <name evidence="1" type="ORF">BU25DRAFT_418854</name>
</gene>
<reference evidence="1" key="1">
    <citation type="journal article" date="2020" name="Stud. Mycol.">
        <title>101 Dothideomycetes genomes: a test case for predicting lifestyles and emergence of pathogens.</title>
        <authorList>
            <person name="Haridas S."/>
            <person name="Albert R."/>
            <person name="Binder M."/>
            <person name="Bloem J."/>
            <person name="Labutti K."/>
            <person name="Salamov A."/>
            <person name="Andreopoulos B."/>
            <person name="Baker S."/>
            <person name="Barry K."/>
            <person name="Bills G."/>
            <person name="Bluhm B."/>
            <person name="Cannon C."/>
            <person name="Castanera R."/>
            <person name="Culley D."/>
            <person name="Daum C."/>
            <person name="Ezra D."/>
            <person name="Gonzalez J."/>
            <person name="Henrissat B."/>
            <person name="Kuo A."/>
            <person name="Liang C."/>
            <person name="Lipzen A."/>
            <person name="Lutzoni F."/>
            <person name="Magnuson J."/>
            <person name="Mondo S."/>
            <person name="Nolan M."/>
            <person name="Ohm R."/>
            <person name="Pangilinan J."/>
            <person name="Park H.-J."/>
            <person name="Ramirez L."/>
            <person name="Alfaro M."/>
            <person name="Sun H."/>
            <person name="Tritt A."/>
            <person name="Yoshinaga Y."/>
            <person name="Zwiers L.-H."/>
            <person name="Turgeon B."/>
            <person name="Goodwin S."/>
            <person name="Spatafora J."/>
            <person name="Crous P."/>
            <person name="Grigoriev I."/>
        </authorList>
    </citation>
    <scope>NUCLEOTIDE SEQUENCE</scope>
    <source>
        <strain evidence="1">CBS 525.71</strain>
    </source>
</reference>
<accession>A0ACB6SB29</accession>
<organism evidence="1 2">
    <name type="scientific">Macroventuria anomochaeta</name>
    <dbReference type="NCBI Taxonomy" id="301207"/>
    <lineage>
        <taxon>Eukaryota</taxon>
        <taxon>Fungi</taxon>
        <taxon>Dikarya</taxon>
        <taxon>Ascomycota</taxon>
        <taxon>Pezizomycotina</taxon>
        <taxon>Dothideomycetes</taxon>
        <taxon>Pleosporomycetidae</taxon>
        <taxon>Pleosporales</taxon>
        <taxon>Pleosporineae</taxon>
        <taxon>Didymellaceae</taxon>
        <taxon>Macroventuria</taxon>
    </lineage>
</organism>
<protein>
    <submittedName>
        <fullName evidence="1">Uncharacterized protein</fullName>
    </submittedName>
</protein>
<keyword evidence="2" id="KW-1185">Reference proteome</keyword>